<reference evidence="1 2" key="1">
    <citation type="submission" date="2015-06" db="EMBL/GenBank/DDBJ databases">
        <title>Prevotella sp. 109, sp. nov., a novel member of the family Prevotellaceae isolated from human faeces.</title>
        <authorList>
            <person name="Shkoporov A.N."/>
            <person name="Chaplin A.V."/>
            <person name="Kafarskaia L.I."/>
            <person name="Efimov B.A."/>
        </authorList>
    </citation>
    <scope>NUCLEOTIDE SEQUENCE [LARGE SCALE GENOMIC DNA]</scope>
    <source>
        <strain evidence="1 2">109</strain>
    </source>
</reference>
<dbReference type="AlphaFoldDB" id="A0A8E1UPM2"/>
<keyword evidence="2" id="KW-1185">Reference proteome</keyword>
<comment type="caution">
    <text evidence="1">The sequence shown here is derived from an EMBL/GenBank/DDBJ whole genome shotgun (WGS) entry which is preliminary data.</text>
</comment>
<dbReference type="EMBL" id="LFQU01000060">
    <property type="protein sequence ID" value="KOO65779.1"/>
    <property type="molecule type" value="Genomic_DNA"/>
</dbReference>
<protein>
    <submittedName>
        <fullName evidence="1">Uncharacterized protein</fullName>
    </submittedName>
</protein>
<proteinExistence type="predicted"/>
<evidence type="ECO:0000313" key="1">
    <source>
        <dbReference type="EMBL" id="KOO65779.1"/>
    </source>
</evidence>
<sequence length="70" mass="7622">MKEMYYVFCNQTLVTDGQAGKGRRAWCVLRLIADVLCGVVKPGDAGCMKGGLRVDMATGLAVRLNRDTNN</sequence>
<accession>A0A8E1UPM2</accession>
<dbReference type="Proteomes" id="UP000036951">
    <property type="component" value="Unassembled WGS sequence"/>
</dbReference>
<organism evidence="1 2">
    <name type="scientific">Xylanibacter rarus</name>
    <dbReference type="NCBI Taxonomy" id="1676614"/>
    <lineage>
        <taxon>Bacteria</taxon>
        <taxon>Pseudomonadati</taxon>
        <taxon>Bacteroidota</taxon>
        <taxon>Bacteroidia</taxon>
        <taxon>Bacteroidales</taxon>
        <taxon>Prevotellaceae</taxon>
        <taxon>Xylanibacter</taxon>
    </lineage>
</organism>
<name>A0A8E1UPM2_9BACT</name>
<gene>
    <name evidence="1" type="ORF">ACU52_14395</name>
</gene>
<evidence type="ECO:0000313" key="2">
    <source>
        <dbReference type="Proteomes" id="UP000036951"/>
    </source>
</evidence>